<feature type="region of interest" description="Disordered" evidence="1">
    <location>
        <begin position="544"/>
        <end position="571"/>
    </location>
</feature>
<dbReference type="AlphaFoldDB" id="A0A9P3FMX1"/>
<dbReference type="Gene3D" id="1.20.1280.50">
    <property type="match status" value="1"/>
</dbReference>
<organism evidence="3 4">
    <name type="scientific">Cercospora kikuchii</name>
    <dbReference type="NCBI Taxonomy" id="84275"/>
    <lineage>
        <taxon>Eukaryota</taxon>
        <taxon>Fungi</taxon>
        <taxon>Dikarya</taxon>
        <taxon>Ascomycota</taxon>
        <taxon>Pezizomycotina</taxon>
        <taxon>Dothideomycetes</taxon>
        <taxon>Dothideomycetidae</taxon>
        <taxon>Mycosphaerellales</taxon>
        <taxon>Mycosphaerellaceae</taxon>
        <taxon>Cercospora</taxon>
    </lineage>
</organism>
<evidence type="ECO:0000313" key="3">
    <source>
        <dbReference type="EMBL" id="GIZ49881.1"/>
    </source>
</evidence>
<accession>A0A9P3FMX1</accession>
<feature type="region of interest" description="Disordered" evidence="1">
    <location>
        <begin position="45"/>
        <end position="114"/>
    </location>
</feature>
<feature type="compositionally biased region" description="Basic and acidic residues" evidence="1">
    <location>
        <begin position="550"/>
        <end position="571"/>
    </location>
</feature>
<dbReference type="RefSeq" id="XP_044664368.1">
    <property type="nucleotide sequence ID" value="XM_044808433.1"/>
</dbReference>
<name>A0A9P3FMX1_9PEZI</name>
<dbReference type="Pfam" id="PF00646">
    <property type="entry name" value="F-box"/>
    <property type="match status" value="1"/>
</dbReference>
<feature type="compositionally biased region" description="Polar residues" evidence="1">
    <location>
        <begin position="76"/>
        <end position="90"/>
    </location>
</feature>
<dbReference type="GeneID" id="68298474"/>
<comment type="caution">
    <text evidence="3">The sequence shown here is derived from an EMBL/GenBank/DDBJ whole genome shotgun (WGS) entry which is preliminary data.</text>
</comment>
<dbReference type="Proteomes" id="UP000825890">
    <property type="component" value="Unassembled WGS sequence"/>
</dbReference>
<evidence type="ECO:0000259" key="2">
    <source>
        <dbReference type="Pfam" id="PF00646"/>
    </source>
</evidence>
<reference evidence="3 4" key="1">
    <citation type="submission" date="2021-01" db="EMBL/GenBank/DDBJ databases">
        <title>Cercospora kikuchii MAFF 305040 whole genome shotgun sequence.</title>
        <authorList>
            <person name="Kashiwa T."/>
            <person name="Suzuki T."/>
        </authorList>
    </citation>
    <scope>NUCLEOTIDE SEQUENCE [LARGE SCALE GENOMIC DNA]</scope>
    <source>
        <strain evidence="3 4">MAFF 305040</strain>
    </source>
</reference>
<feature type="domain" description="F-box" evidence="2">
    <location>
        <begin position="210"/>
        <end position="243"/>
    </location>
</feature>
<evidence type="ECO:0000256" key="1">
    <source>
        <dbReference type="SAM" id="MobiDB-lite"/>
    </source>
</evidence>
<sequence length="662" mass="77634">MAPKRKAEEDIDYSQRPLCKHRCKRKDTCEHGDCCREHIRRATAAPEAQPTQLLHEGDAPEQAVAAREPEEARAQSPDNTNAGGQQTSEQEIAATAPEAQTVQSPDDKNLAGGQQAEAIDGHSTDEQVEANEPYAAPAPGDSSVRFPVQINNASPLERPSPMRDQSNHPEYAINMQSYAQSRSVTPGNYRTPQRYLYSISGCKEVLRLTELRDDILLYLPPQDLLRYRRVCKDWRNAIDHVPRPVYGTQTRQPNSLFRRAMFLEADDEYLPPRPIHQRDIDRTMKFMRKDFEAVREEVPYVERATHLEFAERAVDADIKNLIEEATPPRVAINPALFRLEGRPTVTKRRDNKNSTDPNRPLAKFRGRRAHFLVNPMIDLDATDKRLNMFITQPPTKKVALRWELNRMLFPTREFPTDFEQVEGSTWEQGLAGSERYIEREEGIRYRDVIRLVELAAESSPWAWEEEQEEISPWHTDLFRTYILTDPEVDVSHSQCWGNRLPRDGSDFEPEWLYGWNLFRRNNRNWGHYLRYHWILKFGEDPQYPGGKTDNQNDRKNDMSKNDYRKLQRMRDKRENDRPHVYRPEWLEWLERWGGDNEDPGPGDRRSRSSEYTFSRLHLELEVPDQDERLEREFWAERKLAYDEDLSDDEVDEEYGGTEWKRR</sequence>
<dbReference type="InterPro" id="IPR001810">
    <property type="entry name" value="F-box_dom"/>
</dbReference>
<gene>
    <name evidence="3" type="ORF">CKM354_001289900</name>
</gene>
<dbReference type="InterPro" id="IPR036047">
    <property type="entry name" value="F-box-like_dom_sf"/>
</dbReference>
<proteinExistence type="predicted"/>
<dbReference type="OrthoDB" id="3647132at2759"/>
<dbReference type="EMBL" id="BOLY01000009">
    <property type="protein sequence ID" value="GIZ49881.1"/>
    <property type="molecule type" value="Genomic_DNA"/>
</dbReference>
<protein>
    <recommendedName>
        <fullName evidence="2">F-box domain-containing protein</fullName>
    </recommendedName>
</protein>
<keyword evidence="4" id="KW-1185">Reference proteome</keyword>
<evidence type="ECO:0000313" key="4">
    <source>
        <dbReference type="Proteomes" id="UP000825890"/>
    </source>
</evidence>
<dbReference type="SUPFAM" id="SSF81383">
    <property type="entry name" value="F-box domain"/>
    <property type="match status" value="1"/>
</dbReference>